<dbReference type="AlphaFoldDB" id="A0A2H1E9Y3"/>
<dbReference type="GeneID" id="47723168"/>
<sequence>MIERLIVDFFNAIENEESITSKHGKAVFFIEELLERKNNKFSYIEKKKAIRLQEKYIEKKENVNAKTDPFLRDVMAQYLNYQDYEAYKASFISITQNNPSNPHTIKWYQKRINKLVIASSILFSLLCSFLMYQISSTHITTCIVWKDNHFEKTSCHTPNAIDNEIYAINIKRFRKIKVIKGKTTFFKEGKAIVWYGKNKVGSIDFFTMRGIHPETKKELKLVTRYILYRENLLL</sequence>
<name>A0A2H1E9Y3_9FLAO</name>
<reference evidence="1 2" key="1">
    <citation type="submission" date="2016-11" db="EMBL/GenBank/DDBJ databases">
        <authorList>
            <person name="Jaros S."/>
            <person name="Januszkiewicz K."/>
            <person name="Wedrychowicz H."/>
        </authorList>
    </citation>
    <scope>NUCLEOTIDE SEQUENCE [LARGE SCALE GENOMIC DNA]</scope>
    <source>
        <strain evidence="1">NCIMB 2154T</strain>
    </source>
</reference>
<proteinExistence type="predicted"/>
<organism evidence="1 2">
    <name type="scientific">Tenacibaculum maritimum NCIMB 2154</name>
    <dbReference type="NCBI Taxonomy" id="1349785"/>
    <lineage>
        <taxon>Bacteria</taxon>
        <taxon>Pseudomonadati</taxon>
        <taxon>Bacteroidota</taxon>
        <taxon>Flavobacteriia</taxon>
        <taxon>Flavobacteriales</taxon>
        <taxon>Flavobacteriaceae</taxon>
        <taxon>Tenacibaculum</taxon>
    </lineage>
</organism>
<dbReference type="RefSeq" id="WP_024740477.1">
    <property type="nucleotide sequence ID" value="NZ_BAUG01000008.1"/>
</dbReference>
<dbReference type="OrthoDB" id="1340494at2"/>
<dbReference type="EMBL" id="LT634361">
    <property type="protein sequence ID" value="SFZ82585.1"/>
    <property type="molecule type" value="Genomic_DNA"/>
</dbReference>
<dbReference type="KEGG" id="tmar:MARIT_1657"/>
<evidence type="ECO:0000313" key="2">
    <source>
        <dbReference type="Proteomes" id="UP000231564"/>
    </source>
</evidence>
<dbReference type="STRING" id="1349785.GCA_000509405_02186"/>
<dbReference type="Proteomes" id="UP000231564">
    <property type="component" value="Chromosome MARIT"/>
</dbReference>
<gene>
    <name evidence="1" type="ORF">MARIT_1657</name>
</gene>
<keyword evidence="2" id="KW-1185">Reference proteome</keyword>
<evidence type="ECO:0000313" key="1">
    <source>
        <dbReference type="EMBL" id="SFZ82585.1"/>
    </source>
</evidence>
<accession>A0A2H1E9Y3</accession>
<protein>
    <submittedName>
        <fullName evidence="1">Uncharacterized protein</fullName>
    </submittedName>
</protein>